<evidence type="ECO:0000313" key="2">
    <source>
        <dbReference type="Proteomes" id="UP000237749"/>
    </source>
</evidence>
<name>A0A2S6HSP1_9FIRM</name>
<dbReference type="AlphaFoldDB" id="A0A2S6HSP1"/>
<dbReference type="EMBL" id="PTJA01000006">
    <property type="protein sequence ID" value="PPK80601.1"/>
    <property type="molecule type" value="Genomic_DNA"/>
</dbReference>
<sequence length="167" mass="19092">MINYLELLFAAISALGALLSGFAAYQSRINKKEMDKTIDKLKNHIKSINDLILLEPVYSQLEKMAQKFNNIASGALPNARGSKTEIDYYVELKAEVSKILGNIPGEYTTFRVVLTDIISAFTSCINESKSFKQLDKDNRYNYAYVEEKYQDSLRELNTILRNIKYLN</sequence>
<accession>A0A2S6HSP1</accession>
<evidence type="ECO:0000313" key="1">
    <source>
        <dbReference type="EMBL" id="PPK80601.1"/>
    </source>
</evidence>
<dbReference type="RefSeq" id="WP_104437290.1">
    <property type="nucleotide sequence ID" value="NZ_PTJA01000006.1"/>
</dbReference>
<proteinExistence type="predicted"/>
<protein>
    <submittedName>
        <fullName evidence="1">Uncharacterized protein</fullName>
    </submittedName>
</protein>
<keyword evidence="2" id="KW-1185">Reference proteome</keyword>
<dbReference type="Proteomes" id="UP000237749">
    <property type="component" value="Unassembled WGS sequence"/>
</dbReference>
<comment type="caution">
    <text evidence="1">The sequence shown here is derived from an EMBL/GenBank/DDBJ whole genome shotgun (WGS) entry which is preliminary data.</text>
</comment>
<reference evidence="1 2" key="1">
    <citation type="submission" date="2018-02" db="EMBL/GenBank/DDBJ databases">
        <title>Genomic Encyclopedia of Archaeal and Bacterial Type Strains, Phase II (KMG-II): from individual species to whole genera.</title>
        <authorList>
            <person name="Goeker M."/>
        </authorList>
    </citation>
    <scope>NUCLEOTIDE SEQUENCE [LARGE SCALE GENOMIC DNA]</scope>
    <source>
        <strain evidence="1 2">DSM 3808</strain>
    </source>
</reference>
<organism evidence="1 2">
    <name type="scientific">Lacrimispora xylanisolvens</name>
    <dbReference type="NCBI Taxonomy" id="384636"/>
    <lineage>
        <taxon>Bacteria</taxon>
        <taxon>Bacillati</taxon>
        <taxon>Bacillota</taxon>
        <taxon>Clostridia</taxon>
        <taxon>Lachnospirales</taxon>
        <taxon>Lachnospiraceae</taxon>
        <taxon>Lacrimispora</taxon>
    </lineage>
</organism>
<gene>
    <name evidence="1" type="ORF">BXY41_106191</name>
</gene>